<accession>A0ABQ4F2P9</accession>
<gene>
    <name evidence="2" type="ORF">Pma05_77470</name>
</gene>
<reference evidence="2 3" key="1">
    <citation type="submission" date="2021-01" db="EMBL/GenBank/DDBJ databases">
        <title>Whole genome shotgun sequence of Plantactinospora mayteni NBRC 109088.</title>
        <authorList>
            <person name="Komaki H."/>
            <person name="Tamura T."/>
        </authorList>
    </citation>
    <scope>NUCLEOTIDE SEQUENCE [LARGE SCALE GENOMIC DNA]</scope>
    <source>
        <strain evidence="2 3">NBRC 109088</strain>
    </source>
</reference>
<evidence type="ECO:0000313" key="2">
    <source>
        <dbReference type="EMBL" id="GIH01175.1"/>
    </source>
</evidence>
<protein>
    <submittedName>
        <fullName evidence="2">Uncharacterized protein</fullName>
    </submittedName>
</protein>
<feature type="region of interest" description="Disordered" evidence="1">
    <location>
        <begin position="1"/>
        <end position="26"/>
    </location>
</feature>
<organism evidence="2 3">
    <name type="scientific">Plantactinospora mayteni</name>
    <dbReference type="NCBI Taxonomy" id="566021"/>
    <lineage>
        <taxon>Bacteria</taxon>
        <taxon>Bacillati</taxon>
        <taxon>Actinomycetota</taxon>
        <taxon>Actinomycetes</taxon>
        <taxon>Micromonosporales</taxon>
        <taxon>Micromonosporaceae</taxon>
        <taxon>Plantactinospora</taxon>
    </lineage>
</organism>
<evidence type="ECO:0000313" key="3">
    <source>
        <dbReference type="Proteomes" id="UP000621500"/>
    </source>
</evidence>
<sequence length="103" mass="11112">MRRPRLRSPGDVPADAGAAFDRPHPIAEGSAGRQHLLVTLGVGGETAPGQDFLSFVDGLDRGRSLVWIHPDHDSAHVLVPPLYGYYLMPNREGRATLSCTNPS</sequence>
<evidence type="ECO:0000256" key="1">
    <source>
        <dbReference type="SAM" id="MobiDB-lite"/>
    </source>
</evidence>
<comment type="caution">
    <text evidence="2">The sequence shown here is derived from an EMBL/GenBank/DDBJ whole genome shotgun (WGS) entry which is preliminary data.</text>
</comment>
<dbReference type="Proteomes" id="UP000621500">
    <property type="component" value="Unassembled WGS sequence"/>
</dbReference>
<keyword evidence="3" id="KW-1185">Reference proteome</keyword>
<proteinExistence type="predicted"/>
<name>A0ABQ4F2P9_9ACTN</name>
<dbReference type="EMBL" id="BONX01000065">
    <property type="protein sequence ID" value="GIH01175.1"/>
    <property type="molecule type" value="Genomic_DNA"/>
</dbReference>